<keyword evidence="2" id="KW-1185">Reference proteome</keyword>
<dbReference type="Proteomes" id="UP001632037">
    <property type="component" value="Unassembled WGS sequence"/>
</dbReference>
<name>A0ABD3FIZ5_9STRA</name>
<evidence type="ECO:0000313" key="1">
    <source>
        <dbReference type="EMBL" id="KAL3665530.1"/>
    </source>
</evidence>
<protein>
    <submittedName>
        <fullName evidence="1">Uncharacterized protein</fullName>
    </submittedName>
</protein>
<gene>
    <name evidence="1" type="ORF">V7S43_009565</name>
</gene>
<sequence>MDTTNTAITYRNGEALVVFGHNDEKAVVKFLQMYNMDAGDLVALPVAHQKKKG</sequence>
<dbReference type="EMBL" id="JBIMZQ010000020">
    <property type="protein sequence ID" value="KAL3665530.1"/>
    <property type="molecule type" value="Genomic_DNA"/>
</dbReference>
<reference evidence="1 2" key="1">
    <citation type="submission" date="2024-09" db="EMBL/GenBank/DDBJ databases">
        <title>Genome sequencing and assembly of Phytophthora oleae, isolate VK10A, causative agent of rot of olive drupes.</title>
        <authorList>
            <person name="Conti Taguali S."/>
            <person name="Riolo M."/>
            <person name="La Spada F."/>
            <person name="Cacciola S.O."/>
            <person name="Dionisio G."/>
        </authorList>
    </citation>
    <scope>NUCLEOTIDE SEQUENCE [LARGE SCALE GENOMIC DNA]</scope>
    <source>
        <strain evidence="1 2">VK10A</strain>
    </source>
</reference>
<evidence type="ECO:0000313" key="2">
    <source>
        <dbReference type="Proteomes" id="UP001632037"/>
    </source>
</evidence>
<proteinExistence type="predicted"/>
<dbReference type="SUPFAM" id="SSF63380">
    <property type="entry name" value="Riboflavin synthase domain-like"/>
    <property type="match status" value="1"/>
</dbReference>
<organism evidence="1 2">
    <name type="scientific">Phytophthora oleae</name>
    <dbReference type="NCBI Taxonomy" id="2107226"/>
    <lineage>
        <taxon>Eukaryota</taxon>
        <taxon>Sar</taxon>
        <taxon>Stramenopiles</taxon>
        <taxon>Oomycota</taxon>
        <taxon>Peronosporomycetes</taxon>
        <taxon>Peronosporales</taxon>
        <taxon>Peronosporaceae</taxon>
        <taxon>Phytophthora</taxon>
    </lineage>
</organism>
<dbReference type="AlphaFoldDB" id="A0ABD3FIZ5"/>
<accession>A0ABD3FIZ5</accession>
<comment type="caution">
    <text evidence="1">The sequence shown here is derived from an EMBL/GenBank/DDBJ whole genome shotgun (WGS) entry which is preliminary data.</text>
</comment>
<dbReference type="InterPro" id="IPR017938">
    <property type="entry name" value="Riboflavin_synthase-like_b-brl"/>
</dbReference>